<evidence type="ECO:0000256" key="1">
    <source>
        <dbReference type="SAM" id="MobiDB-lite"/>
    </source>
</evidence>
<reference key="2">
    <citation type="submission" date="2011-04" db="EMBL/GenBank/DDBJ databases">
        <title>Complete sequence of chromosome of Haliscomenobacter hydrossis DSM 1100.</title>
        <authorList>
            <consortium name="US DOE Joint Genome Institute (JGI-PGF)"/>
            <person name="Lucas S."/>
            <person name="Han J."/>
            <person name="Lapidus A."/>
            <person name="Bruce D."/>
            <person name="Goodwin L."/>
            <person name="Pitluck S."/>
            <person name="Peters L."/>
            <person name="Kyrpides N."/>
            <person name="Mavromatis K."/>
            <person name="Ivanova N."/>
            <person name="Ovchinnikova G."/>
            <person name="Pagani I."/>
            <person name="Daligault H."/>
            <person name="Detter J.C."/>
            <person name="Han C."/>
            <person name="Land M."/>
            <person name="Hauser L."/>
            <person name="Markowitz V."/>
            <person name="Cheng J.-F."/>
            <person name="Hugenholtz P."/>
            <person name="Woyke T."/>
            <person name="Wu D."/>
            <person name="Verbarg S."/>
            <person name="Frueling A."/>
            <person name="Brambilla E."/>
            <person name="Klenk H.-P."/>
            <person name="Eisen J.A."/>
        </authorList>
    </citation>
    <scope>NUCLEOTIDE SEQUENCE</scope>
    <source>
        <strain>DSM 1100</strain>
    </source>
</reference>
<dbReference type="OrthoDB" id="788168at2"/>
<dbReference type="HOGENOM" id="CLU_063208_0_0_10"/>
<name>F4L1G3_HALH1</name>
<dbReference type="STRING" id="760192.Halhy_6037"/>
<dbReference type="AlphaFoldDB" id="F4L1G3"/>
<dbReference type="EMBL" id="CP002691">
    <property type="protein sequence ID" value="AEE53860.1"/>
    <property type="molecule type" value="Genomic_DNA"/>
</dbReference>
<sequence>MRNLFFLLVFSLLIPVLGQAQSKTKLSGTAQKELKLYEDTLGILSFLIINDSLPESRFAATRKMILTLKKALKVTNSYQYKFERLKPISIQYAPDSTFRIFTWQLFVDDNTYHYYGVVQMNSPELKMYPLVDRSAKIEDVQQAVLGADNWYGVIYYNIVKLNSPAGPQYLLFGLDTYSFFKRRKIIDVLTFKDDQLVFGAPVFPKTINNDGPVNRLLLEYSAETSVKMNWDAAMEMIVFDHLIPFQGNDKSGPVNVPDGTYESFKIAKGQLVYSDKLETQILEEAPAPQPLSGKKNVIYDRANPTAKKKNNK</sequence>
<evidence type="ECO:0000313" key="4">
    <source>
        <dbReference type="Proteomes" id="UP000008461"/>
    </source>
</evidence>
<organism evidence="3 4">
    <name type="scientific">Haliscomenobacter hydrossis (strain ATCC 27775 / DSM 1100 / LMG 10767 / O)</name>
    <dbReference type="NCBI Taxonomy" id="760192"/>
    <lineage>
        <taxon>Bacteria</taxon>
        <taxon>Pseudomonadati</taxon>
        <taxon>Bacteroidota</taxon>
        <taxon>Saprospiria</taxon>
        <taxon>Saprospirales</taxon>
        <taxon>Haliscomenobacteraceae</taxon>
        <taxon>Haliscomenobacter</taxon>
    </lineage>
</organism>
<reference evidence="3 4" key="1">
    <citation type="journal article" date="2011" name="Stand. Genomic Sci.">
        <title>Complete genome sequence of Haliscomenobacter hydrossis type strain (O).</title>
        <authorList>
            <consortium name="US DOE Joint Genome Institute (JGI-PGF)"/>
            <person name="Daligault H."/>
            <person name="Lapidus A."/>
            <person name="Zeytun A."/>
            <person name="Nolan M."/>
            <person name="Lucas S."/>
            <person name="Del Rio T.G."/>
            <person name="Tice H."/>
            <person name="Cheng J.F."/>
            <person name="Tapia R."/>
            <person name="Han C."/>
            <person name="Goodwin L."/>
            <person name="Pitluck S."/>
            <person name="Liolios K."/>
            <person name="Pagani I."/>
            <person name="Ivanova N."/>
            <person name="Huntemann M."/>
            <person name="Mavromatis K."/>
            <person name="Mikhailova N."/>
            <person name="Pati A."/>
            <person name="Chen A."/>
            <person name="Palaniappan K."/>
            <person name="Land M."/>
            <person name="Hauser L."/>
            <person name="Brambilla E.M."/>
            <person name="Rohde M."/>
            <person name="Verbarg S."/>
            <person name="Goker M."/>
            <person name="Bristow J."/>
            <person name="Eisen J.A."/>
            <person name="Markowitz V."/>
            <person name="Hugenholtz P."/>
            <person name="Kyrpides N.C."/>
            <person name="Klenk H.P."/>
            <person name="Woyke T."/>
        </authorList>
    </citation>
    <scope>NUCLEOTIDE SEQUENCE [LARGE SCALE GENOMIC DNA]</scope>
    <source>
        <strain evidence="4">ATCC 27775 / DSM 1100 / LMG 10767 / O</strain>
    </source>
</reference>
<evidence type="ECO:0000256" key="2">
    <source>
        <dbReference type="SAM" id="SignalP"/>
    </source>
</evidence>
<dbReference type="eggNOG" id="ENOG502ZBYD">
    <property type="taxonomic scope" value="Bacteria"/>
</dbReference>
<dbReference type="Proteomes" id="UP000008461">
    <property type="component" value="Chromosome"/>
</dbReference>
<accession>F4L1G3</accession>
<gene>
    <name evidence="3" type="ordered locus">Halhy_6037</name>
</gene>
<evidence type="ECO:0000313" key="3">
    <source>
        <dbReference type="EMBL" id="AEE53860.1"/>
    </source>
</evidence>
<feature type="signal peptide" evidence="2">
    <location>
        <begin position="1"/>
        <end position="22"/>
    </location>
</feature>
<dbReference type="KEGG" id="hhy:Halhy_6037"/>
<dbReference type="RefSeq" id="WP_013768385.1">
    <property type="nucleotide sequence ID" value="NC_015510.1"/>
</dbReference>
<keyword evidence="2" id="KW-0732">Signal</keyword>
<feature type="region of interest" description="Disordered" evidence="1">
    <location>
        <begin position="284"/>
        <end position="312"/>
    </location>
</feature>
<proteinExistence type="predicted"/>
<feature type="chain" id="PRO_5003312398" evidence="2">
    <location>
        <begin position="23"/>
        <end position="312"/>
    </location>
</feature>
<protein>
    <submittedName>
        <fullName evidence="3">Uncharacterized protein</fullName>
    </submittedName>
</protein>
<keyword evidence="4" id="KW-1185">Reference proteome</keyword>